<evidence type="ECO:0000256" key="2">
    <source>
        <dbReference type="ARBA" id="ARBA00011915"/>
    </source>
</evidence>
<dbReference type="EC" id="3.1.2.4" evidence="2"/>
<dbReference type="GO" id="GO:0008935">
    <property type="term" value="F:1,4-dihydroxy-2-naphthoyl-CoA synthase activity"/>
    <property type="evidence" value="ECO:0007669"/>
    <property type="project" value="UniProtKB-EC"/>
</dbReference>
<evidence type="ECO:0000313" key="6">
    <source>
        <dbReference type="Proteomes" id="UP000838100"/>
    </source>
</evidence>
<name>A0ABM9AK30_9GAMM</name>
<keyword evidence="6" id="KW-1185">Reference proteome</keyword>
<evidence type="ECO:0000256" key="3">
    <source>
        <dbReference type="ARBA" id="ARBA00022801"/>
    </source>
</evidence>
<dbReference type="InterPro" id="IPR029045">
    <property type="entry name" value="ClpP/crotonase-like_dom_sf"/>
</dbReference>
<dbReference type="EMBL" id="CAKLPX010000004">
    <property type="protein sequence ID" value="CAH0993121.1"/>
    <property type="molecule type" value="Genomic_DNA"/>
</dbReference>
<proteinExistence type="predicted"/>
<dbReference type="PANTHER" id="PTHR43176:SF3">
    <property type="entry name" value="3-HYDROXYISOBUTYRYL-COA HYDROLASE, MITOCHONDRIAL"/>
    <property type="match status" value="1"/>
</dbReference>
<dbReference type="Proteomes" id="UP000838100">
    <property type="component" value="Unassembled WGS sequence"/>
</dbReference>
<dbReference type="PANTHER" id="PTHR43176">
    <property type="entry name" value="3-HYDROXYISOBUTYRYL-COA HYDROLASE-RELATED"/>
    <property type="match status" value="1"/>
</dbReference>
<dbReference type="Gene3D" id="3.90.226.10">
    <property type="entry name" value="2-enoyl-CoA Hydratase, Chain A, domain 1"/>
    <property type="match status" value="1"/>
</dbReference>
<dbReference type="CDD" id="cd06558">
    <property type="entry name" value="crotonase-like"/>
    <property type="match status" value="1"/>
</dbReference>
<feature type="domain" description="Enoyl-CoA hydratase/isomerase" evidence="4">
    <location>
        <begin position="21"/>
        <end position="362"/>
    </location>
</feature>
<gene>
    <name evidence="5" type="primary">menB_2</name>
    <name evidence="5" type="ORF">SIN8267_03260</name>
</gene>
<evidence type="ECO:0000256" key="1">
    <source>
        <dbReference type="ARBA" id="ARBA00001709"/>
    </source>
</evidence>
<comment type="caution">
    <text evidence="5">The sequence shown here is derived from an EMBL/GenBank/DDBJ whole genome shotgun (WGS) entry which is preliminary data.</text>
</comment>
<dbReference type="InterPro" id="IPR032259">
    <property type="entry name" value="HIBYL-CoA-H"/>
</dbReference>
<sequence>MQLLPLPAVLNDIIATPKGHIGVLTLNNPERLHALTDEMIQLLQQALDQWRSDDSIVAVLLLGDGHKAFCAGGDVRSVRENAQLSRGEYCEYSEHFFEAEYRLDYAIHHYPKPIVVWGEGIVLGGGLGLLAGASHRVVTPSSRLAMPEIGIGLFPDVGASYFLNNMPGRSGYLLALSGSVFAASDAIYGGLADYCVGDESRAQFIEQLYQASWVDVAKDDSAEKNSLILSDILSTMAVSAGSSWLAADQLEIDQLCDGEDELTIIEQLLSYNGSSETLLTAVAGLRRGSPLSARIITRQLLASRGKSLLDIFSSELILATNLASHAEFQEGVRALLVDKDKNPQWQHQSVVAVSEDELSAVFTPHWNCSPLEDLTRHDD</sequence>
<dbReference type="RefSeq" id="WP_237445801.1">
    <property type="nucleotide sequence ID" value="NZ_CAKLPX010000004.1"/>
</dbReference>
<protein>
    <recommendedName>
        <fullName evidence="2">3-hydroxyisobutyryl-CoA hydrolase</fullName>
        <ecNumber evidence="2">3.1.2.4</ecNumber>
    </recommendedName>
</protein>
<evidence type="ECO:0000259" key="4">
    <source>
        <dbReference type="Pfam" id="PF16113"/>
    </source>
</evidence>
<dbReference type="Pfam" id="PF16113">
    <property type="entry name" value="ECH_2"/>
    <property type="match status" value="1"/>
</dbReference>
<comment type="catalytic activity">
    <reaction evidence="1">
        <text>3-hydroxy-2-methylpropanoyl-CoA + H2O = 3-hydroxy-2-methylpropanoate + CoA + H(+)</text>
        <dbReference type="Rhea" id="RHEA:20888"/>
        <dbReference type="ChEBI" id="CHEBI:11805"/>
        <dbReference type="ChEBI" id="CHEBI:15377"/>
        <dbReference type="ChEBI" id="CHEBI:15378"/>
        <dbReference type="ChEBI" id="CHEBI:57287"/>
        <dbReference type="ChEBI" id="CHEBI:57340"/>
        <dbReference type="EC" id="3.1.2.4"/>
    </reaction>
</comment>
<accession>A0ABM9AK30</accession>
<organism evidence="5 6">
    <name type="scientific">Sinobacterium norvegicum</name>
    <dbReference type="NCBI Taxonomy" id="1641715"/>
    <lineage>
        <taxon>Bacteria</taxon>
        <taxon>Pseudomonadati</taxon>
        <taxon>Pseudomonadota</taxon>
        <taxon>Gammaproteobacteria</taxon>
        <taxon>Cellvibrionales</taxon>
        <taxon>Spongiibacteraceae</taxon>
        <taxon>Sinobacterium</taxon>
    </lineage>
</organism>
<dbReference type="SUPFAM" id="SSF52096">
    <property type="entry name" value="ClpP/crotonase"/>
    <property type="match status" value="1"/>
</dbReference>
<reference evidence="5" key="1">
    <citation type="submission" date="2021-12" db="EMBL/GenBank/DDBJ databases">
        <authorList>
            <person name="Rodrigo-Torres L."/>
            <person name="Arahal R. D."/>
            <person name="Lucena T."/>
        </authorList>
    </citation>
    <scope>NUCLEOTIDE SEQUENCE</scope>
    <source>
        <strain evidence="5">CECT 8267</strain>
    </source>
</reference>
<dbReference type="NCBIfam" id="NF004127">
    <property type="entry name" value="PRK05617.1"/>
    <property type="match status" value="1"/>
</dbReference>
<dbReference type="InterPro" id="IPR045004">
    <property type="entry name" value="ECH_dom"/>
</dbReference>
<evidence type="ECO:0000313" key="5">
    <source>
        <dbReference type="EMBL" id="CAH0993121.1"/>
    </source>
</evidence>
<keyword evidence="5" id="KW-0456">Lyase</keyword>
<keyword evidence="3" id="KW-0378">Hydrolase</keyword>